<dbReference type="PROSITE" id="PS51755">
    <property type="entry name" value="OMPR_PHOB"/>
    <property type="match status" value="1"/>
</dbReference>
<reference evidence="10 11" key="1">
    <citation type="submission" date="2023-07" db="EMBL/GenBank/DDBJ databases">
        <title>Novel species of Thermanaerothrix with wide hydrolytic capabilities.</title>
        <authorList>
            <person name="Zayulina K.S."/>
            <person name="Podosokorskaya O.A."/>
            <person name="Elcheninov A.G."/>
        </authorList>
    </citation>
    <scope>NUCLEOTIDE SEQUENCE [LARGE SCALE GENOMIC DNA]</scope>
    <source>
        <strain evidence="10 11">4228-RoL</strain>
    </source>
</reference>
<evidence type="ECO:0000259" key="9">
    <source>
        <dbReference type="PROSITE" id="PS51755"/>
    </source>
</evidence>
<keyword evidence="3" id="KW-0805">Transcription regulation</keyword>
<accession>A0ABU3NL30</accession>
<name>A0ABU3NL30_9CHLR</name>
<feature type="modified residue" description="4-aspartylphosphate" evidence="6">
    <location>
        <position position="70"/>
    </location>
</feature>
<proteinExistence type="predicted"/>
<evidence type="ECO:0000256" key="6">
    <source>
        <dbReference type="PROSITE-ProRule" id="PRU00169"/>
    </source>
</evidence>
<dbReference type="Pfam" id="PF00072">
    <property type="entry name" value="Response_reg"/>
    <property type="match status" value="1"/>
</dbReference>
<dbReference type="SMART" id="SM00862">
    <property type="entry name" value="Trans_reg_C"/>
    <property type="match status" value="1"/>
</dbReference>
<keyword evidence="4 7" id="KW-0238">DNA-binding</keyword>
<dbReference type="SUPFAM" id="SSF46894">
    <property type="entry name" value="C-terminal effector domain of the bipartite response regulators"/>
    <property type="match status" value="1"/>
</dbReference>
<sequence>MTLSQPVGADLDELYAGQRSRVMIVDDDPDTTLLLKQILRSAGFDVLSAANGIEALKKYHAVTPDLVLLDLMMPEMDGWEVLRQLRQFSPTPVMVLTAINSKETLVDCFQLGADDYLTKPFYRGEVLARINAVLRRSRRPQPAYRYAFPKIGLIIESQSREVRYKDERIPLTVKEFEVLSTLARHAPEVVDYLTLSEAVWGQDLPQARQRIKFLIYLLRRKLGRVDPAGADLIVNVDRLGYKLETGEG</sequence>
<comment type="caution">
    <text evidence="10">The sequence shown here is derived from an EMBL/GenBank/DDBJ whole genome shotgun (WGS) entry which is preliminary data.</text>
</comment>
<evidence type="ECO:0000256" key="3">
    <source>
        <dbReference type="ARBA" id="ARBA00023015"/>
    </source>
</evidence>
<evidence type="ECO:0000313" key="11">
    <source>
        <dbReference type="Proteomes" id="UP001254165"/>
    </source>
</evidence>
<dbReference type="Gene3D" id="1.10.10.10">
    <property type="entry name" value="Winged helix-like DNA-binding domain superfamily/Winged helix DNA-binding domain"/>
    <property type="match status" value="1"/>
</dbReference>
<organism evidence="10 11">
    <name type="scientific">Thermanaerothrix solaris</name>
    <dbReference type="NCBI Taxonomy" id="3058434"/>
    <lineage>
        <taxon>Bacteria</taxon>
        <taxon>Bacillati</taxon>
        <taxon>Chloroflexota</taxon>
        <taxon>Anaerolineae</taxon>
        <taxon>Anaerolineales</taxon>
        <taxon>Anaerolineaceae</taxon>
        <taxon>Thermanaerothrix</taxon>
    </lineage>
</organism>
<evidence type="ECO:0000256" key="5">
    <source>
        <dbReference type="ARBA" id="ARBA00023163"/>
    </source>
</evidence>
<dbReference type="PANTHER" id="PTHR48111">
    <property type="entry name" value="REGULATOR OF RPOS"/>
    <property type="match status" value="1"/>
</dbReference>
<keyword evidence="11" id="KW-1185">Reference proteome</keyword>
<dbReference type="SUPFAM" id="SSF52172">
    <property type="entry name" value="CheY-like"/>
    <property type="match status" value="1"/>
</dbReference>
<dbReference type="InterPro" id="IPR011006">
    <property type="entry name" value="CheY-like_superfamily"/>
</dbReference>
<gene>
    <name evidence="10" type="ORF">QYE77_04690</name>
</gene>
<dbReference type="CDD" id="cd17574">
    <property type="entry name" value="REC_OmpR"/>
    <property type="match status" value="1"/>
</dbReference>
<feature type="domain" description="Response regulatory" evidence="8">
    <location>
        <begin position="21"/>
        <end position="134"/>
    </location>
</feature>
<evidence type="ECO:0000313" key="10">
    <source>
        <dbReference type="EMBL" id="MDT8897555.1"/>
    </source>
</evidence>
<evidence type="ECO:0000256" key="2">
    <source>
        <dbReference type="ARBA" id="ARBA00023012"/>
    </source>
</evidence>
<dbReference type="PROSITE" id="PS50110">
    <property type="entry name" value="RESPONSE_REGULATORY"/>
    <property type="match status" value="1"/>
</dbReference>
<dbReference type="InterPro" id="IPR016032">
    <property type="entry name" value="Sig_transdc_resp-reg_C-effctor"/>
</dbReference>
<feature type="domain" description="OmpR/PhoB-type" evidence="9">
    <location>
        <begin position="141"/>
        <end position="245"/>
    </location>
</feature>
<dbReference type="EMBL" id="JAUHMF010000001">
    <property type="protein sequence ID" value="MDT8897555.1"/>
    <property type="molecule type" value="Genomic_DNA"/>
</dbReference>
<keyword evidence="2" id="KW-0902">Two-component regulatory system</keyword>
<protein>
    <submittedName>
        <fullName evidence="10">Response regulator transcription factor</fullName>
    </submittedName>
</protein>
<keyword evidence="1 6" id="KW-0597">Phosphoprotein</keyword>
<evidence type="ECO:0000259" key="8">
    <source>
        <dbReference type="PROSITE" id="PS50110"/>
    </source>
</evidence>
<dbReference type="Gene3D" id="3.40.50.2300">
    <property type="match status" value="1"/>
</dbReference>
<dbReference type="InterPro" id="IPR001867">
    <property type="entry name" value="OmpR/PhoB-type_DNA-bd"/>
</dbReference>
<evidence type="ECO:0000256" key="7">
    <source>
        <dbReference type="PROSITE-ProRule" id="PRU01091"/>
    </source>
</evidence>
<dbReference type="InterPro" id="IPR001789">
    <property type="entry name" value="Sig_transdc_resp-reg_receiver"/>
</dbReference>
<dbReference type="RefSeq" id="WP_315624216.1">
    <property type="nucleotide sequence ID" value="NZ_JAUHMF010000001.1"/>
</dbReference>
<keyword evidence="5" id="KW-0804">Transcription</keyword>
<dbReference type="InterPro" id="IPR039420">
    <property type="entry name" value="WalR-like"/>
</dbReference>
<dbReference type="Pfam" id="PF00486">
    <property type="entry name" value="Trans_reg_C"/>
    <property type="match status" value="1"/>
</dbReference>
<dbReference type="CDD" id="cd00383">
    <property type="entry name" value="trans_reg_C"/>
    <property type="match status" value="1"/>
</dbReference>
<dbReference type="InterPro" id="IPR036388">
    <property type="entry name" value="WH-like_DNA-bd_sf"/>
</dbReference>
<dbReference type="PANTHER" id="PTHR48111:SF1">
    <property type="entry name" value="TWO-COMPONENT RESPONSE REGULATOR ORR33"/>
    <property type="match status" value="1"/>
</dbReference>
<dbReference type="SMART" id="SM00448">
    <property type="entry name" value="REC"/>
    <property type="match status" value="1"/>
</dbReference>
<feature type="DNA-binding region" description="OmpR/PhoB-type" evidence="7">
    <location>
        <begin position="141"/>
        <end position="245"/>
    </location>
</feature>
<evidence type="ECO:0000256" key="1">
    <source>
        <dbReference type="ARBA" id="ARBA00022553"/>
    </source>
</evidence>
<evidence type="ECO:0000256" key="4">
    <source>
        <dbReference type="ARBA" id="ARBA00023125"/>
    </source>
</evidence>
<dbReference type="Proteomes" id="UP001254165">
    <property type="component" value="Unassembled WGS sequence"/>
</dbReference>